<sequence>MPPTIESRSFFLGKHEAINQAVHSELYNMSTS</sequence>
<reference evidence="1" key="2">
    <citation type="journal article" date="2015" name="Data Brief">
        <title>Shoot transcriptome of the giant reed, Arundo donax.</title>
        <authorList>
            <person name="Barrero R.A."/>
            <person name="Guerrero F.D."/>
            <person name="Moolhuijzen P."/>
            <person name="Goolsby J.A."/>
            <person name="Tidwell J."/>
            <person name="Bellgard S.E."/>
            <person name="Bellgard M.I."/>
        </authorList>
    </citation>
    <scope>NUCLEOTIDE SEQUENCE</scope>
    <source>
        <tissue evidence="1">Shoot tissue taken approximately 20 cm above the soil surface</tissue>
    </source>
</reference>
<accession>A0A0A8ZS43</accession>
<evidence type="ECO:0000313" key="1">
    <source>
        <dbReference type="EMBL" id="JAD42244.1"/>
    </source>
</evidence>
<protein>
    <submittedName>
        <fullName evidence="1">Uncharacterized protein</fullName>
    </submittedName>
</protein>
<proteinExistence type="predicted"/>
<organism evidence="1">
    <name type="scientific">Arundo donax</name>
    <name type="common">Giant reed</name>
    <name type="synonym">Donax arundinaceus</name>
    <dbReference type="NCBI Taxonomy" id="35708"/>
    <lineage>
        <taxon>Eukaryota</taxon>
        <taxon>Viridiplantae</taxon>
        <taxon>Streptophyta</taxon>
        <taxon>Embryophyta</taxon>
        <taxon>Tracheophyta</taxon>
        <taxon>Spermatophyta</taxon>
        <taxon>Magnoliopsida</taxon>
        <taxon>Liliopsida</taxon>
        <taxon>Poales</taxon>
        <taxon>Poaceae</taxon>
        <taxon>PACMAD clade</taxon>
        <taxon>Arundinoideae</taxon>
        <taxon>Arundineae</taxon>
        <taxon>Arundo</taxon>
    </lineage>
</organism>
<name>A0A0A8ZS43_ARUDO</name>
<reference evidence="1" key="1">
    <citation type="submission" date="2014-09" db="EMBL/GenBank/DDBJ databases">
        <authorList>
            <person name="Magalhaes I.L.F."/>
            <person name="Oliveira U."/>
            <person name="Santos F.R."/>
            <person name="Vidigal T.H.D.A."/>
            <person name="Brescovit A.D."/>
            <person name="Santos A.J."/>
        </authorList>
    </citation>
    <scope>NUCLEOTIDE SEQUENCE</scope>
    <source>
        <tissue evidence="1">Shoot tissue taken approximately 20 cm above the soil surface</tissue>
    </source>
</reference>
<dbReference type="AlphaFoldDB" id="A0A0A8ZS43"/>
<dbReference type="EMBL" id="GBRH01255651">
    <property type="protein sequence ID" value="JAD42244.1"/>
    <property type="molecule type" value="Transcribed_RNA"/>
</dbReference>